<evidence type="ECO:0000313" key="2">
    <source>
        <dbReference type="EMBL" id="QHU10214.1"/>
    </source>
</evidence>
<dbReference type="AlphaFoldDB" id="A0A6C0K2C7"/>
<accession>A0A6C0K2C7</accession>
<sequence length="510" mass="59578">MRTYWSKYIFHNNINRFLDTHIYLNTRKQISMALVKKINIYIPKSENLPPGFSDLSPEDTTIVLKGGYRAFQAAKEDMRLLSGDELYNSIRSEIEQRFEEERRTFKERLEKAEKDLSIQQELYKHAISQNEENGEKLVAKRVETYERLQSAYKEEREHMQNRIISLETQVATANARTREDAMKLVNQELENLKHILAEKDKHTAHIKSSLDKAVEKIDGMTQKKTTVSLGKIGEKQFDEIAKGAFRDFDGFEIEDMHCVAGQGDFHLKFKGFTVLADSKLYSNKVNSTSRDKIKRDLKKNEHIQFAWLVSLDTTIDKFDKAPFMFEWLTDRKCVCYINELLKYEEPGEILRAVWHCCNTLQSIMTSEEGAGGGKELTRLREHELKIKEIVQKMVKNNRERETIIGQLRSNFDKNDEYIREILNEETNKMTGDYYGIVLQWWQNKIVGAPDEKIKSTLLWTHFKKDNENIDDKIGCNIFKDIICSIVSEKNIVRSKIKNGAIEVLNYKLNT</sequence>
<feature type="coiled-coil region" evidence="1">
    <location>
        <begin position="95"/>
        <end position="176"/>
    </location>
</feature>
<name>A0A6C0K2C7_9ZZZZ</name>
<proteinExistence type="predicted"/>
<dbReference type="EMBL" id="MN740751">
    <property type="protein sequence ID" value="QHU10214.1"/>
    <property type="molecule type" value="Genomic_DNA"/>
</dbReference>
<organism evidence="2">
    <name type="scientific">viral metagenome</name>
    <dbReference type="NCBI Taxonomy" id="1070528"/>
    <lineage>
        <taxon>unclassified sequences</taxon>
        <taxon>metagenomes</taxon>
        <taxon>organismal metagenomes</taxon>
    </lineage>
</organism>
<evidence type="ECO:0000256" key="1">
    <source>
        <dbReference type="SAM" id="Coils"/>
    </source>
</evidence>
<protein>
    <submittedName>
        <fullName evidence="2">Uncharacterized protein</fullName>
    </submittedName>
</protein>
<reference evidence="2" key="1">
    <citation type="journal article" date="2020" name="Nature">
        <title>Giant virus diversity and host interactions through global metagenomics.</title>
        <authorList>
            <person name="Schulz F."/>
            <person name="Roux S."/>
            <person name="Paez-Espino D."/>
            <person name="Jungbluth S."/>
            <person name="Walsh D.A."/>
            <person name="Denef V.J."/>
            <person name="McMahon K.D."/>
            <person name="Konstantinidis K.T."/>
            <person name="Eloe-Fadrosh E.A."/>
            <person name="Kyrpides N.C."/>
            <person name="Woyke T."/>
        </authorList>
    </citation>
    <scope>NUCLEOTIDE SEQUENCE</scope>
    <source>
        <strain evidence="2">GVMAG-S-1101164-67</strain>
    </source>
</reference>
<keyword evidence="1" id="KW-0175">Coiled coil</keyword>